<keyword evidence="1" id="KW-1133">Transmembrane helix</keyword>
<protein>
    <submittedName>
        <fullName evidence="2">Uncharacterized protein</fullName>
    </submittedName>
</protein>
<comment type="caution">
    <text evidence="2">The sequence shown here is derived from an EMBL/GenBank/DDBJ whole genome shotgun (WGS) entry which is preliminary data.</text>
</comment>
<feature type="transmembrane region" description="Helical" evidence="1">
    <location>
        <begin position="118"/>
        <end position="138"/>
    </location>
</feature>
<reference evidence="2" key="1">
    <citation type="journal article" date="2015" name="Proc. Natl. Acad. Sci. U.S.A.">
        <title>Networks of energetic and metabolic interactions define dynamics in microbial communities.</title>
        <authorList>
            <person name="Embree M."/>
            <person name="Liu J.K."/>
            <person name="Al-Bassam M.M."/>
            <person name="Zengler K."/>
        </authorList>
    </citation>
    <scope>NUCLEOTIDE SEQUENCE</scope>
</reference>
<feature type="transmembrane region" description="Helical" evidence="1">
    <location>
        <begin position="92"/>
        <end position="112"/>
    </location>
</feature>
<organism evidence="2">
    <name type="scientific">hydrocarbon metagenome</name>
    <dbReference type="NCBI Taxonomy" id="938273"/>
    <lineage>
        <taxon>unclassified sequences</taxon>
        <taxon>metagenomes</taxon>
        <taxon>ecological metagenomes</taxon>
    </lineage>
</organism>
<dbReference type="AlphaFoldDB" id="A0A0W8FZZ1"/>
<keyword evidence="1" id="KW-0472">Membrane</keyword>
<keyword evidence="1" id="KW-0812">Transmembrane</keyword>
<feature type="transmembrane region" description="Helical" evidence="1">
    <location>
        <begin position="39"/>
        <end position="59"/>
    </location>
</feature>
<evidence type="ECO:0000313" key="2">
    <source>
        <dbReference type="EMBL" id="KUG26471.1"/>
    </source>
</evidence>
<proteinExistence type="predicted"/>
<dbReference type="EMBL" id="LNQE01000459">
    <property type="protein sequence ID" value="KUG26471.1"/>
    <property type="molecule type" value="Genomic_DNA"/>
</dbReference>
<feature type="transmembrane region" description="Helical" evidence="1">
    <location>
        <begin position="177"/>
        <end position="202"/>
    </location>
</feature>
<sequence>MNLTTILVYGGTFFIIFPIISMIIYLIKCGIGFNRKIEIFCLYLIVLLFFLATMTYYAFNARHNLFLIIYFAYFEIAILSYFLLSLQSISKFFRFSLPLVFVIIIYVIHSNWGTKHALPAEAVIVESLLITMLGMLSIPQIRITKKYELGFYYFVFGILIASLNNMIGYGIENVAQMFSLSIHGIVSMVKYTFFTIGFYVILRESAKEKLEVY</sequence>
<feature type="transmembrane region" description="Helical" evidence="1">
    <location>
        <begin position="150"/>
        <end position="171"/>
    </location>
</feature>
<feature type="transmembrane region" description="Helical" evidence="1">
    <location>
        <begin position="65"/>
        <end position="85"/>
    </location>
</feature>
<evidence type="ECO:0000256" key="1">
    <source>
        <dbReference type="SAM" id="Phobius"/>
    </source>
</evidence>
<feature type="transmembrane region" description="Helical" evidence="1">
    <location>
        <begin position="6"/>
        <end position="27"/>
    </location>
</feature>
<gene>
    <name evidence="2" type="ORF">ASZ90_003699</name>
</gene>
<accession>A0A0W8FZZ1</accession>
<name>A0A0W8FZZ1_9ZZZZ</name>